<dbReference type="HOGENOM" id="CLU_1108533_0_0_1"/>
<accession>A0A0E0F0R7</accession>
<dbReference type="AlphaFoldDB" id="A0A0E0F0R7"/>
<reference evidence="2" key="1">
    <citation type="submission" date="2015-04" db="UniProtKB">
        <authorList>
            <consortium name="EnsemblPlants"/>
        </authorList>
    </citation>
    <scope>IDENTIFICATION</scope>
</reference>
<name>A0A0E0F0R7_9ORYZ</name>
<dbReference type="Proteomes" id="UP000008021">
    <property type="component" value="Chromosome 10"/>
</dbReference>
<feature type="compositionally biased region" description="Acidic residues" evidence="1">
    <location>
        <begin position="168"/>
        <end position="182"/>
    </location>
</feature>
<evidence type="ECO:0000256" key="1">
    <source>
        <dbReference type="SAM" id="MobiDB-lite"/>
    </source>
</evidence>
<sequence>MATTTVPRSSSRSGKSAVCDSFTMKIVDSGDKSPGLQTWKDPTPRPSVFDTNDLQEAFVAASERMSQCKLPSCGELIRRRDNHDRMSLQIALNTYAKKTNIKSADLELVEVKGRCLIDEYGKGFLHFNFSCERPTGKQCVELWHPARGDYLGGHLDVSLPFMVIEGEDEDESVPNGEDEDRSDDISVGPTAANSQVLEVLRLMESKEQTEECGGTKISPCSGYGGDVAVSRKVALDTNIFIGWLPQDLQKE</sequence>
<organism evidence="2">
    <name type="scientific">Oryza meridionalis</name>
    <dbReference type="NCBI Taxonomy" id="40149"/>
    <lineage>
        <taxon>Eukaryota</taxon>
        <taxon>Viridiplantae</taxon>
        <taxon>Streptophyta</taxon>
        <taxon>Embryophyta</taxon>
        <taxon>Tracheophyta</taxon>
        <taxon>Spermatophyta</taxon>
        <taxon>Magnoliopsida</taxon>
        <taxon>Liliopsida</taxon>
        <taxon>Poales</taxon>
        <taxon>Poaceae</taxon>
        <taxon>BOP clade</taxon>
        <taxon>Oryzoideae</taxon>
        <taxon>Oryzeae</taxon>
        <taxon>Oryzinae</taxon>
        <taxon>Oryza</taxon>
    </lineage>
</organism>
<feature type="region of interest" description="Disordered" evidence="1">
    <location>
        <begin position="168"/>
        <end position="188"/>
    </location>
</feature>
<proteinExistence type="predicted"/>
<dbReference type="Gramene" id="OMERI10G14300.1">
    <property type="protein sequence ID" value="OMERI10G14300.1"/>
    <property type="gene ID" value="OMERI10G14300"/>
</dbReference>
<evidence type="ECO:0000313" key="3">
    <source>
        <dbReference type="Proteomes" id="UP000008021"/>
    </source>
</evidence>
<dbReference type="EnsemblPlants" id="OMERI10G14300.1">
    <property type="protein sequence ID" value="OMERI10G14300.1"/>
    <property type="gene ID" value="OMERI10G14300"/>
</dbReference>
<protein>
    <submittedName>
        <fullName evidence="2">Uncharacterized protein</fullName>
    </submittedName>
</protein>
<evidence type="ECO:0000313" key="2">
    <source>
        <dbReference type="EnsemblPlants" id="OMERI10G14300.1"/>
    </source>
</evidence>
<reference evidence="2" key="2">
    <citation type="submission" date="2018-05" db="EMBL/GenBank/DDBJ databases">
        <title>OmerRS3 (Oryza meridionalis Reference Sequence Version 3).</title>
        <authorList>
            <person name="Zhang J."/>
            <person name="Kudrna D."/>
            <person name="Lee S."/>
            <person name="Talag J."/>
            <person name="Welchert J."/>
            <person name="Wing R.A."/>
        </authorList>
    </citation>
    <scope>NUCLEOTIDE SEQUENCE [LARGE SCALE GENOMIC DNA]</scope>
    <source>
        <strain evidence="2">cv. OR44</strain>
    </source>
</reference>
<keyword evidence="3" id="KW-1185">Reference proteome</keyword>